<keyword evidence="2" id="KW-0719">Serine esterase</keyword>
<accession>A0A8H4M312</accession>
<dbReference type="Gene3D" id="3.40.50.1820">
    <property type="entry name" value="alpha/beta hydrolase"/>
    <property type="match status" value="1"/>
</dbReference>
<proteinExistence type="inferred from homology"/>
<comment type="caution">
    <text evidence="10">The sequence shown here is derived from an EMBL/GenBank/DDBJ whole genome shotgun (WGS) entry which is preliminary data.</text>
</comment>
<sequence length="602" mass="64658">MALRGIWSQLQDFSLSAPPARGFVGLVLYHVDAFIPVISAGGPRVNHRGICEFLSLFGLPFDEMAYPVVAASLCAQSVVPTPSTLPDVTVLGVSAIPVLNYTGYSPAEYAYNHPSITAENIDFCNITISYTHNGEGDHINIETWLPLDTWNGRLQAVGGGGWVAGRFPLSYFSMNGAIAQGYVTTTTDAGLLDPNGQIVYTPDSWALNSNGTANLVALKNLASVSLGDQAVIVKELIKNFYGRGPDYSYWSGCSQGGRQGLMLAQQYPDAYDGIAASAPAIYWSQFFAASIWGQVVMNNLGAEVPANCEFDYITDQFIAACDALDGDKDGLVSFNDESTCPFDPFALVGTEIECHDTNATRIVSLAAAQVANATWTGPRVPLTDQFLWYGLNRDSRLTGDASNGVSTTSDLGYDQVTCANGTCVGVPVGFGDKWFQYFVKQNASWSWAELTIETFSELFIQAVREYDAIIGTANPDLTAFHNAGGKLIGYHGLADGLIPFKGSVAYYEQVLNIHPNAQDFYRVFPVPGLGHCSGGNGGQPTAVWEALVAWVENATAPASLPISFTDIYGVSRNRTLCPLPQQPTLQPGFCPNSTSADAWSCK</sequence>
<gene>
    <name evidence="10" type="ORF">CNMCM6805_003093</name>
</gene>
<evidence type="ECO:0000313" key="10">
    <source>
        <dbReference type="EMBL" id="KAF4227357.1"/>
    </source>
</evidence>
<keyword evidence="7" id="KW-1015">Disulfide bond</keyword>
<dbReference type="PANTHER" id="PTHR33938">
    <property type="entry name" value="FERULOYL ESTERASE B-RELATED"/>
    <property type="match status" value="1"/>
</dbReference>
<evidence type="ECO:0000313" key="11">
    <source>
        <dbReference type="Proteomes" id="UP000653565"/>
    </source>
</evidence>
<evidence type="ECO:0000256" key="6">
    <source>
        <dbReference type="ARBA" id="ARBA00022837"/>
    </source>
</evidence>
<dbReference type="Proteomes" id="UP000653565">
    <property type="component" value="Unassembled WGS sequence"/>
</dbReference>
<comment type="function">
    <text evidence="8">Involved in degradation of plant cell walls. Hydrolyzes the feruloyl-arabinose ester bond in arabinoxylans as well as the feruloyl-galactose and feruloyl-arabinose ester bonds in pectin.</text>
</comment>
<keyword evidence="4" id="KW-0732">Signal</keyword>
<dbReference type="GO" id="GO:0030600">
    <property type="term" value="F:feruloyl esterase activity"/>
    <property type="evidence" value="ECO:0007669"/>
    <property type="project" value="UniProtKB-ARBA"/>
</dbReference>
<comment type="similarity">
    <text evidence="1 9">Belongs to the tannase family.</text>
</comment>
<evidence type="ECO:0000256" key="2">
    <source>
        <dbReference type="ARBA" id="ARBA00022487"/>
    </source>
</evidence>
<dbReference type="SUPFAM" id="SSF53474">
    <property type="entry name" value="alpha/beta-Hydrolases"/>
    <property type="match status" value="1"/>
</dbReference>
<organism evidence="10 11">
    <name type="scientific">Aspergillus fumigatiaffinis</name>
    <dbReference type="NCBI Taxonomy" id="340414"/>
    <lineage>
        <taxon>Eukaryota</taxon>
        <taxon>Fungi</taxon>
        <taxon>Dikarya</taxon>
        <taxon>Ascomycota</taxon>
        <taxon>Pezizomycotina</taxon>
        <taxon>Eurotiomycetes</taxon>
        <taxon>Eurotiomycetidae</taxon>
        <taxon>Eurotiales</taxon>
        <taxon>Aspergillaceae</taxon>
        <taxon>Aspergillus</taxon>
        <taxon>Aspergillus subgen. Fumigati</taxon>
    </lineage>
</organism>
<dbReference type="PANTHER" id="PTHR33938:SF13">
    <property type="entry name" value="CARBOXYLIC ESTER HYDROLASE"/>
    <property type="match status" value="1"/>
</dbReference>
<reference evidence="10" key="1">
    <citation type="journal article" date="2020" name="bioRxiv">
        <title>Genomic and phenotypic heterogeneity of clinical isolates of the human pathogens Aspergillus fumigatus, Aspergillus lentulus and Aspergillus fumigatiaffinis.</title>
        <authorList>
            <person name="dos Santos R.A.C."/>
            <person name="Steenwyk J.L."/>
            <person name="Rivero-Menendez O."/>
            <person name="Mead M.E."/>
            <person name="Silva L.P."/>
            <person name="Bastos R.W."/>
            <person name="Alastruey-Izquierdo A."/>
            <person name="Goldman G.H."/>
            <person name="Rokas A."/>
        </authorList>
    </citation>
    <scope>NUCLEOTIDE SEQUENCE</scope>
    <source>
        <strain evidence="10">CNM-CM6805</strain>
    </source>
</reference>
<dbReference type="InterPro" id="IPR029058">
    <property type="entry name" value="AB_hydrolase_fold"/>
</dbReference>
<evidence type="ECO:0000256" key="7">
    <source>
        <dbReference type="ARBA" id="ARBA00023157"/>
    </source>
</evidence>
<protein>
    <recommendedName>
        <fullName evidence="9">Carboxylic ester hydrolase</fullName>
        <ecNumber evidence="9">3.1.1.-</ecNumber>
    </recommendedName>
</protein>
<evidence type="ECO:0000256" key="8">
    <source>
        <dbReference type="ARBA" id="ARBA00029418"/>
    </source>
</evidence>
<dbReference type="AlphaFoldDB" id="A0A8H4M312"/>
<dbReference type="GO" id="GO:0046872">
    <property type="term" value="F:metal ion binding"/>
    <property type="evidence" value="ECO:0007669"/>
    <property type="project" value="UniProtKB-KW"/>
</dbReference>
<keyword evidence="11" id="KW-1185">Reference proteome</keyword>
<keyword evidence="5 9" id="KW-0378">Hydrolase</keyword>
<evidence type="ECO:0000256" key="9">
    <source>
        <dbReference type="RuleBase" id="RU361238"/>
    </source>
</evidence>
<keyword evidence="6" id="KW-0106">Calcium</keyword>
<keyword evidence="3" id="KW-0479">Metal-binding</keyword>
<evidence type="ECO:0000256" key="5">
    <source>
        <dbReference type="ARBA" id="ARBA00022801"/>
    </source>
</evidence>
<dbReference type="EC" id="3.1.1.-" evidence="9"/>
<dbReference type="Pfam" id="PF07519">
    <property type="entry name" value="Tannase"/>
    <property type="match status" value="1"/>
</dbReference>
<name>A0A8H4M312_9EURO</name>
<evidence type="ECO:0000256" key="3">
    <source>
        <dbReference type="ARBA" id="ARBA00022723"/>
    </source>
</evidence>
<dbReference type="InterPro" id="IPR011118">
    <property type="entry name" value="Tannase/feruloyl_esterase"/>
</dbReference>
<evidence type="ECO:0000256" key="4">
    <source>
        <dbReference type="ARBA" id="ARBA00022729"/>
    </source>
</evidence>
<evidence type="ECO:0000256" key="1">
    <source>
        <dbReference type="ARBA" id="ARBA00006249"/>
    </source>
</evidence>
<reference evidence="10" key="2">
    <citation type="submission" date="2020-04" db="EMBL/GenBank/DDBJ databases">
        <authorList>
            <person name="Santos R.A.C."/>
            <person name="Steenwyk J.L."/>
            <person name="Rivero-Menendez O."/>
            <person name="Mead M.E."/>
            <person name="Silva L.P."/>
            <person name="Bastos R.W."/>
            <person name="Alastruey-Izquierdo A."/>
            <person name="Goldman G.H."/>
            <person name="Rokas A."/>
        </authorList>
    </citation>
    <scope>NUCLEOTIDE SEQUENCE</scope>
    <source>
        <strain evidence="10">CNM-CM6805</strain>
    </source>
</reference>
<dbReference type="EMBL" id="JAAAPX010000185">
    <property type="protein sequence ID" value="KAF4227357.1"/>
    <property type="molecule type" value="Genomic_DNA"/>
</dbReference>
<dbReference type="OrthoDB" id="3039123at2759"/>